<name>A0A512CWQ9_9MICO</name>
<dbReference type="OrthoDB" id="9785840at2"/>
<proteinExistence type="predicted"/>
<dbReference type="EMBL" id="BJYX01000001">
    <property type="protein sequence ID" value="GEO28668.1"/>
    <property type="molecule type" value="Genomic_DNA"/>
</dbReference>
<organism evidence="1 2">
    <name type="scientific">Terrabacter aerolatus</name>
    <dbReference type="NCBI Taxonomy" id="422442"/>
    <lineage>
        <taxon>Bacteria</taxon>
        <taxon>Bacillati</taxon>
        <taxon>Actinomycetota</taxon>
        <taxon>Actinomycetes</taxon>
        <taxon>Micrococcales</taxon>
        <taxon>Intrasporangiaceae</taxon>
        <taxon>Terrabacter</taxon>
    </lineage>
</organism>
<comment type="caution">
    <text evidence="1">The sequence shown here is derived from an EMBL/GenBank/DDBJ whole genome shotgun (WGS) entry which is preliminary data.</text>
</comment>
<keyword evidence="2" id="KW-1185">Reference proteome</keyword>
<evidence type="ECO:0000313" key="2">
    <source>
        <dbReference type="Proteomes" id="UP000321534"/>
    </source>
</evidence>
<protein>
    <submittedName>
        <fullName evidence="1">Uncharacterized protein</fullName>
    </submittedName>
</protein>
<gene>
    <name evidence="1" type="ORF">TAE01_04780</name>
</gene>
<dbReference type="AlphaFoldDB" id="A0A512CWQ9"/>
<sequence>MADLNPQPLPPRDVTVTVHVPGNILGNLETFQKVQASVFDRFGCGNCNSGIQIDWRRFEEFVVTPDLELQPVLVGPQLRVG</sequence>
<accession>A0A512CWQ9</accession>
<dbReference type="RefSeq" id="WP_147062936.1">
    <property type="nucleotide sequence ID" value="NZ_BAAARO010000025.1"/>
</dbReference>
<evidence type="ECO:0000313" key="1">
    <source>
        <dbReference type="EMBL" id="GEO28668.1"/>
    </source>
</evidence>
<reference evidence="1 2" key="1">
    <citation type="submission" date="2019-07" db="EMBL/GenBank/DDBJ databases">
        <title>Whole genome shotgun sequence of Terrabacter aerolatus NBRC 106305.</title>
        <authorList>
            <person name="Hosoyama A."/>
            <person name="Uohara A."/>
            <person name="Ohji S."/>
            <person name="Ichikawa N."/>
        </authorList>
    </citation>
    <scope>NUCLEOTIDE SEQUENCE [LARGE SCALE GENOMIC DNA]</scope>
    <source>
        <strain evidence="1 2">NBRC 106305</strain>
    </source>
</reference>
<dbReference type="Proteomes" id="UP000321534">
    <property type="component" value="Unassembled WGS sequence"/>
</dbReference>